<dbReference type="GO" id="GO:0050518">
    <property type="term" value="F:2-C-methyl-D-erythritol 4-phosphate cytidylyltransferase activity"/>
    <property type="evidence" value="ECO:0007669"/>
    <property type="project" value="UniProtKB-EC"/>
</dbReference>
<protein>
    <submittedName>
        <fullName evidence="3">2-C-methyl-D-erythritol 4-phosphate cytidylyltransferase</fullName>
        <ecNumber evidence="3">2.7.7.60</ecNumber>
    </submittedName>
</protein>
<dbReference type="InterPro" id="IPR034683">
    <property type="entry name" value="IspD/TarI"/>
</dbReference>
<dbReference type="InterPro" id="IPR029044">
    <property type="entry name" value="Nucleotide-diphossugar_trans"/>
</dbReference>
<evidence type="ECO:0000313" key="3">
    <source>
        <dbReference type="EMBL" id="VAW27962.1"/>
    </source>
</evidence>
<evidence type="ECO:0000256" key="2">
    <source>
        <dbReference type="ARBA" id="ARBA00022695"/>
    </source>
</evidence>
<sequence>MSKEIIANGFDTAKKNGSAIAAIALKDSLRKVVGSKTVSKNRNEYYLVQTPQTFKSSLLKQAYNDAESINNFTDDASVFEASQGEVALINGDYKNLKITTPEDLIIAQALLTN</sequence>
<dbReference type="EMBL" id="UOES01000330">
    <property type="protein sequence ID" value="VAW27962.1"/>
    <property type="molecule type" value="Genomic_DNA"/>
</dbReference>
<evidence type="ECO:0000256" key="1">
    <source>
        <dbReference type="ARBA" id="ARBA00022679"/>
    </source>
</evidence>
<dbReference type="InterPro" id="IPR050088">
    <property type="entry name" value="IspD/TarI_cytidylyltransf_bact"/>
</dbReference>
<keyword evidence="1 3" id="KW-0808">Transferase</keyword>
<dbReference type="SUPFAM" id="SSF53448">
    <property type="entry name" value="Nucleotide-diphospho-sugar transferases"/>
    <property type="match status" value="1"/>
</dbReference>
<organism evidence="3">
    <name type="scientific">hydrothermal vent metagenome</name>
    <dbReference type="NCBI Taxonomy" id="652676"/>
    <lineage>
        <taxon>unclassified sequences</taxon>
        <taxon>metagenomes</taxon>
        <taxon>ecological metagenomes</taxon>
    </lineage>
</organism>
<dbReference type="EC" id="2.7.7.60" evidence="3"/>
<dbReference type="Pfam" id="PF01128">
    <property type="entry name" value="IspD"/>
    <property type="match status" value="1"/>
</dbReference>
<dbReference type="PANTHER" id="PTHR32125:SF4">
    <property type="entry name" value="2-C-METHYL-D-ERYTHRITOL 4-PHOSPHATE CYTIDYLYLTRANSFERASE, CHLOROPLASTIC"/>
    <property type="match status" value="1"/>
</dbReference>
<keyword evidence="2 3" id="KW-0548">Nucleotidyltransferase</keyword>
<accession>A0A3B0UNF7</accession>
<gene>
    <name evidence="3" type="ORF">MNBD_BACTEROID06-892</name>
</gene>
<dbReference type="Gene3D" id="3.90.550.10">
    <property type="entry name" value="Spore Coat Polysaccharide Biosynthesis Protein SpsA, Chain A"/>
    <property type="match status" value="1"/>
</dbReference>
<name>A0A3B0UNF7_9ZZZZ</name>
<dbReference type="AlphaFoldDB" id="A0A3B0UNF7"/>
<reference evidence="3" key="1">
    <citation type="submission" date="2018-06" db="EMBL/GenBank/DDBJ databases">
        <authorList>
            <person name="Zhirakovskaya E."/>
        </authorList>
    </citation>
    <scope>NUCLEOTIDE SEQUENCE</scope>
</reference>
<proteinExistence type="predicted"/>
<dbReference type="PANTHER" id="PTHR32125">
    <property type="entry name" value="2-C-METHYL-D-ERYTHRITOL 4-PHOSPHATE CYTIDYLYLTRANSFERASE, CHLOROPLASTIC"/>
    <property type="match status" value="1"/>
</dbReference>